<sequence>MMSTDASERRIFSVDEEDFMWKVVIDSLKDTESVPQSESQLSPLNATFWRIAKENDATLSRSAGTYTKKFKRMWQRQEVDRLQPETIAFLTEKLGLPEHDVKPVHAATESVLQPSSTQQRDQKRDEALSLLAGNPIFEALTARNPELVSRWVHLTQRVNEEVQAIPDNFLRHHPLVVVTANRRTVEMMASDSGERRNFFSVDEEDFMWKVVIDAYKDTDSVPQSESQLSPFNSTFWRVAKENDATLSRSAGTYTKKFKRMWLRQEVDRLQPETITFLTEKLGLPERDMKPLLDTATHGDHLPHHTLFGENPILDVIAEREPELYAEFVETTTQVNAMIAEVMADLGAQRMRATTEPAVYIDGKCLPKKRKFFSSEEERREATRERQREYGRKRKLMKDLKALSEGFTPREGGNEFFGVEGADEDERC</sequence>
<comment type="caution">
    <text evidence="2">The sequence shown here is derived from an EMBL/GenBank/DDBJ whole genome shotgun (WGS) entry which is preliminary data.</text>
</comment>
<organism evidence="2 3">
    <name type="scientific">Steinernema hermaphroditum</name>
    <dbReference type="NCBI Taxonomy" id="289476"/>
    <lineage>
        <taxon>Eukaryota</taxon>
        <taxon>Metazoa</taxon>
        <taxon>Ecdysozoa</taxon>
        <taxon>Nematoda</taxon>
        <taxon>Chromadorea</taxon>
        <taxon>Rhabditida</taxon>
        <taxon>Tylenchina</taxon>
        <taxon>Panagrolaimomorpha</taxon>
        <taxon>Strongyloidoidea</taxon>
        <taxon>Steinernematidae</taxon>
        <taxon>Steinernema</taxon>
    </lineage>
</organism>
<evidence type="ECO:0000313" key="2">
    <source>
        <dbReference type="EMBL" id="KAK0412753.1"/>
    </source>
</evidence>
<dbReference type="EMBL" id="JAUCMV010000003">
    <property type="protein sequence ID" value="KAK0412753.1"/>
    <property type="molecule type" value="Genomic_DNA"/>
</dbReference>
<keyword evidence="3" id="KW-1185">Reference proteome</keyword>
<evidence type="ECO:0000313" key="3">
    <source>
        <dbReference type="Proteomes" id="UP001175271"/>
    </source>
</evidence>
<protein>
    <submittedName>
        <fullName evidence="2">Uncharacterized protein</fullName>
    </submittedName>
</protein>
<reference evidence="2" key="1">
    <citation type="submission" date="2023-06" db="EMBL/GenBank/DDBJ databases">
        <title>Genomic analysis of the entomopathogenic nematode Steinernema hermaphroditum.</title>
        <authorList>
            <person name="Schwarz E.M."/>
            <person name="Heppert J.K."/>
            <person name="Baniya A."/>
            <person name="Schwartz H.T."/>
            <person name="Tan C.-H."/>
            <person name="Antoshechkin I."/>
            <person name="Sternberg P.W."/>
            <person name="Goodrich-Blair H."/>
            <person name="Dillman A.R."/>
        </authorList>
    </citation>
    <scope>NUCLEOTIDE SEQUENCE</scope>
    <source>
        <strain evidence="2">PS9179</strain>
        <tissue evidence="2">Whole animal</tissue>
    </source>
</reference>
<dbReference type="Proteomes" id="UP001175271">
    <property type="component" value="Unassembled WGS sequence"/>
</dbReference>
<accession>A0AA39HXH5</accession>
<feature type="region of interest" description="Disordered" evidence="1">
    <location>
        <begin position="402"/>
        <end position="427"/>
    </location>
</feature>
<evidence type="ECO:0000256" key="1">
    <source>
        <dbReference type="SAM" id="MobiDB-lite"/>
    </source>
</evidence>
<name>A0AA39HXH5_9BILA</name>
<proteinExistence type="predicted"/>
<gene>
    <name evidence="2" type="ORF">QR680_006386</name>
</gene>
<dbReference type="AlphaFoldDB" id="A0AA39HXH5"/>